<accession>A0A9Q0LPX2</accession>
<dbReference type="GO" id="GO:0003677">
    <property type="term" value="F:DNA binding"/>
    <property type="evidence" value="ECO:0007669"/>
    <property type="project" value="InterPro"/>
</dbReference>
<dbReference type="AlphaFoldDB" id="A0A9Q0LPX2"/>
<proteinExistence type="predicted"/>
<feature type="transmembrane region" description="Helical" evidence="2">
    <location>
        <begin position="260"/>
        <end position="279"/>
    </location>
</feature>
<reference evidence="3" key="1">
    <citation type="submission" date="2022-10" db="EMBL/GenBank/DDBJ databases">
        <title>Novel sulphate-reducing endosymbionts in the free-living metamonad Anaeramoeba.</title>
        <authorList>
            <person name="Jerlstrom-Hultqvist J."/>
            <person name="Cepicka I."/>
            <person name="Gallot-Lavallee L."/>
            <person name="Salas-Leiva D."/>
            <person name="Curtis B.A."/>
            <person name="Zahonova K."/>
            <person name="Pipaliya S."/>
            <person name="Dacks J."/>
            <person name="Roger A.J."/>
        </authorList>
    </citation>
    <scope>NUCLEOTIDE SEQUENCE</scope>
    <source>
        <strain evidence="3">BMAN</strain>
    </source>
</reference>
<evidence type="ECO:0000256" key="2">
    <source>
        <dbReference type="SAM" id="Phobius"/>
    </source>
</evidence>
<keyword evidence="4" id="KW-1185">Reference proteome</keyword>
<dbReference type="EMBL" id="JAPDFW010000066">
    <property type="protein sequence ID" value="KAJ5075110.1"/>
    <property type="molecule type" value="Genomic_DNA"/>
</dbReference>
<evidence type="ECO:0000313" key="3">
    <source>
        <dbReference type="EMBL" id="KAJ5075110.1"/>
    </source>
</evidence>
<dbReference type="SUPFAM" id="SSF56349">
    <property type="entry name" value="DNA breaking-rejoining enzymes"/>
    <property type="match status" value="1"/>
</dbReference>
<keyword evidence="1" id="KW-0233">DNA recombination</keyword>
<keyword evidence="2" id="KW-0472">Membrane</keyword>
<dbReference type="Gene3D" id="1.10.443.10">
    <property type="entry name" value="Intergrase catalytic core"/>
    <property type="match status" value="1"/>
</dbReference>
<dbReference type="InterPro" id="IPR011010">
    <property type="entry name" value="DNA_brk_join_enz"/>
</dbReference>
<keyword evidence="2" id="KW-1133">Transmembrane helix</keyword>
<keyword evidence="2" id="KW-0812">Transmembrane</keyword>
<dbReference type="GO" id="GO:0015074">
    <property type="term" value="P:DNA integration"/>
    <property type="evidence" value="ECO:0007669"/>
    <property type="project" value="InterPro"/>
</dbReference>
<evidence type="ECO:0000313" key="4">
    <source>
        <dbReference type="Proteomes" id="UP001149090"/>
    </source>
</evidence>
<dbReference type="Proteomes" id="UP001149090">
    <property type="component" value="Unassembled WGS sequence"/>
</dbReference>
<protein>
    <submittedName>
        <fullName evidence="3">Uncharacterized protein</fullName>
    </submittedName>
</protein>
<organism evidence="3 4">
    <name type="scientific">Anaeramoeba ignava</name>
    <name type="common">Anaerobic marine amoeba</name>
    <dbReference type="NCBI Taxonomy" id="1746090"/>
    <lineage>
        <taxon>Eukaryota</taxon>
        <taxon>Metamonada</taxon>
        <taxon>Anaeramoebidae</taxon>
        <taxon>Anaeramoeba</taxon>
    </lineage>
</organism>
<gene>
    <name evidence="3" type="ORF">M0811_07461</name>
</gene>
<dbReference type="InterPro" id="IPR013762">
    <property type="entry name" value="Integrase-like_cat_sf"/>
</dbReference>
<sequence>MKEFLQLLHWNQMKRTFKRPMKIFKKGISEYFTQIFIREEADLMNFLDLKNPKHLTVATLFSLAKHFCLRGEEVTNLEVGQLTFEHRENEDFIIYRQGESKNNKVVTHNTNFEPKISKLFRLSDHPKDPYNVIKVYWDYRRRLDTEKSSLFFRAINFNSTNGNLLKNQSIKSQTLLKHFKAVAKKRQEFQKKISKTLFLLIRLDGHKSISSLQIYKRSSIEKEKKVDSLLHLPLEVSQTSDNSHFSNEVTTSKEDLNHSGISSLLIIILFLLLFNFLLVK</sequence>
<comment type="caution">
    <text evidence="3">The sequence shown here is derived from an EMBL/GenBank/DDBJ whole genome shotgun (WGS) entry which is preliminary data.</text>
</comment>
<name>A0A9Q0LPX2_ANAIG</name>
<evidence type="ECO:0000256" key="1">
    <source>
        <dbReference type="ARBA" id="ARBA00023172"/>
    </source>
</evidence>
<dbReference type="GO" id="GO:0006310">
    <property type="term" value="P:DNA recombination"/>
    <property type="evidence" value="ECO:0007669"/>
    <property type="project" value="UniProtKB-KW"/>
</dbReference>